<protein>
    <submittedName>
        <fullName evidence="1">Uncharacterized protein</fullName>
    </submittedName>
</protein>
<reference evidence="1" key="2">
    <citation type="submission" date="2018-03" db="EMBL/GenBank/DDBJ databases">
        <title>The Triticum urartu genome reveals the dynamic nature of wheat genome evolution.</title>
        <authorList>
            <person name="Ling H."/>
            <person name="Ma B."/>
            <person name="Shi X."/>
            <person name="Liu H."/>
            <person name="Dong L."/>
            <person name="Sun H."/>
            <person name="Cao Y."/>
            <person name="Gao Q."/>
            <person name="Zheng S."/>
            <person name="Li Y."/>
            <person name="Yu Y."/>
            <person name="Du H."/>
            <person name="Qi M."/>
            <person name="Li Y."/>
            <person name="Yu H."/>
            <person name="Cui Y."/>
            <person name="Wang N."/>
            <person name="Chen C."/>
            <person name="Wu H."/>
            <person name="Zhao Y."/>
            <person name="Zhang J."/>
            <person name="Li Y."/>
            <person name="Zhou W."/>
            <person name="Zhang B."/>
            <person name="Hu W."/>
            <person name="Eijk M."/>
            <person name="Tang J."/>
            <person name="Witsenboer H."/>
            <person name="Zhao S."/>
            <person name="Li Z."/>
            <person name="Zhang A."/>
            <person name="Wang D."/>
            <person name="Liang C."/>
        </authorList>
    </citation>
    <scope>NUCLEOTIDE SEQUENCE [LARGE SCALE GENOMIC DNA]</scope>
    <source>
        <strain evidence="1">cv. G1812</strain>
    </source>
</reference>
<sequence>PRRSPLGAFRSFCCRFSWGAYVWGERSSDAYSVALLLTELVFSALCATLQLIRSENFWVIQRIQEGCFTADSASSSRFVCKV</sequence>
<keyword evidence="2" id="KW-1185">Reference proteome</keyword>
<reference evidence="1" key="3">
    <citation type="submission" date="2022-06" db="UniProtKB">
        <authorList>
            <consortium name="EnsemblPlants"/>
        </authorList>
    </citation>
    <scope>IDENTIFICATION</scope>
</reference>
<accession>A0A8R7PK66</accession>
<reference evidence="2" key="1">
    <citation type="journal article" date="2013" name="Nature">
        <title>Draft genome of the wheat A-genome progenitor Triticum urartu.</title>
        <authorList>
            <person name="Ling H.Q."/>
            <person name="Zhao S."/>
            <person name="Liu D."/>
            <person name="Wang J."/>
            <person name="Sun H."/>
            <person name="Zhang C."/>
            <person name="Fan H."/>
            <person name="Li D."/>
            <person name="Dong L."/>
            <person name="Tao Y."/>
            <person name="Gao C."/>
            <person name="Wu H."/>
            <person name="Li Y."/>
            <person name="Cui Y."/>
            <person name="Guo X."/>
            <person name="Zheng S."/>
            <person name="Wang B."/>
            <person name="Yu K."/>
            <person name="Liang Q."/>
            <person name="Yang W."/>
            <person name="Lou X."/>
            <person name="Chen J."/>
            <person name="Feng M."/>
            <person name="Jian J."/>
            <person name="Zhang X."/>
            <person name="Luo G."/>
            <person name="Jiang Y."/>
            <person name="Liu J."/>
            <person name="Wang Z."/>
            <person name="Sha Y."/>
            <person name="Zhang B."/>
            <person name="Wu H."/>
            <person name="Tang D."/>
            <person name="Shen Q."/>
            <person name="Xue P."/>
            <person name="Zou S."/>
            <person name="Wang X."/>
            <person name="Liu X."/>
            <person name="Wang F."/>
            <person name="Yang Y."/>
            <person name="An X."/>
            <person name="Dong Z."/>
            <person name="Zhang K."/>
            <person name="Zhang X."/>
            <person name="Luo M.C."/>
            <person name="Dvorak J."/>
            <person name="Tong Y."/>
            <person name="Wang J."/>
            <person name="Yang H."/>
            <person name="Li Z."/>
            <person name="Wang D."/>
            <person name="Zhang A."/>
            <person name="Wang J."/>
        </authorList>
    </citation>
    <scope>NUCLEOTIDE SEQUENCE</scope>
    <source>
        <strain evidence="2">cv. G1812</strain>
    </source>
</reference>
<dbReference type="EnsemblPlants" id="TuG1812G0200005204.01.T02">
    <property type="protein sequence ID" value="TuG1812G0200005204.01.T02"/>
    <property type="gene ID" value="TuG1812G0200005204.01"/>
</dbReference>
<name>A0A8R7PK66_TRIUA</name>
<organism evidence="1 2">
    <name type="scientific">Triticum urartu</name>
    <name type="common">Red wild einkorn</name>
    <name type="synonym">Crithodium urartu</name>
    <dbReference type="NCBI Taxonomy" id="4572"/>
    <lineage>
        <taxon>Eukaryota</taxon>
        <taxon>Viridiplantae</taxon>
        <taxon>Streptophyta</taxon>
        <taxon>Embryophyta</taxon>
        <taxon>Tracheophyta</taxon>
        <taxon>Spermatophyta</taxon>
        <taxon>Magnoliopsida</taxon>
        <taxon>Liliopsida</taxon>
        <taxon>Poales</taxon>
        <taxon>Poaceae</taxon>
        <taxon>BOP clade</taxon>
        <taxon>Pooideae</taxon>
        <taxon>Triticodae</taxon>
        <taxon>Triticeae</taxon>
        <taxon>Triticinae</taxon>
        <taxon>Triticum</taxon>
    </lineage>
</organism>
<evidence type="ECO:0000313" key="1">
    <source>
        <dbReference type="EnsemblPlants" id="TuG1812G0200005204.01.T02"/>
    </source>
</evidence>
<dbReference type="Proteomes" id="UP000015106">
    <property type="component" value="Chromosome 2"/>
</dbReference>
<proteinExistence type="predicted"/>
<dbReference type="Gramene" id="TuG1812G0200005204.01.T02">
    <property type="protein sequence ID" value="TuG1812G0200005204.01.T02"/>
    <property type="gene ID" value="TuG1812G0200005204.01"/>
</dbReference>
<dbReference type="AlphaFoldDB" id="A0A8R7PK66"/>
<evidence type="ECO:0000313" key="2">
    <source>
        <dbReference type="Proteomes" id="UP000015106"/>
    </source>
</evidence>